<proteinExistence type="predicted"/>
<evidence type="ECO:0000256" key="2">
    <source>
        <dbReference type="SAM" id="SignalP"/>
    </source>
</evidence>
<evidence type="ECO:0000259" key="3">
    <source>
        <dbReference type="Pfam" id="PF22504"/>
    </source>
</evidence>
<protein>
    <recommendedName>
        <fullName evidence="3">DUF6993 domain-containing protein</fullName>
    </recommendedName>
</protein>
<feature type="chain" id="PRO_5045408471" description="DUF6993 domain-containing protein" evidence="2">
    <location>
        <begin position="24"/>
        <end position="157"/>
    </location>
</feature>
<reference evidence="4 5" key="1">
    <citation type="submission" date="2022-08" db="EMBL/GenBank/DDBJ databases">
        <authorList>
            <person name="Li F."/>
        </authorList>
    </citation>
    <scope>NUCLEOTIDE SEQUENCE [LARGE SCALE GENOMIC DNA]</scope>
    <source>
        <strain evidence="4 5">10F1B-8-1</strain>
    </source>
</reference>
<dbReference type="RefSeq" id="WP_258798077.1">
    <property type="nucleotide sequence ID" value="NZ_JANTHX010000005.1"/>
</dbReference>
<dbReference type="Pfam" id="PF22504">
    <property type="entry name" value="DUF6993"/>
    <property type="match status" value="1"/>
</dbReference>
<evidence type="ECO:0000256" key="1">
    <source>
        <dbReference type="SAM" id="MobiDB-lite"/>
    </source>
</evidence>
<keyword evidence="5" id="KW-1185">Reference proteome</keyword>
<name>A0ABT1ZEC8_9MICO</name>
<dbReference type="Proteomes" id="UP001205337">
    <property type="component" value="Unassembled WGS sequence"/>
</dbReference>
<feature type="signal peptide" evidence="2">
    <location>
        <begin position="1"/>
        <end position="23"/>
    </location>
</feature>
<feature type="domain" description="DUF6993" evidence="3">
    <location>
        <begin position="71"/>
        <end position="153"/>
    </location>
</feature>
<dbReference type="InterPro" id="IPR054262">
    <property type="entry name" value="DUF6993"/>
</dbReference>
<evidence type="ECO:0000313" key="5">
    <source>
        <dbReference type="Proteomes" id="UP001205337"/>
    </source>
</evidence>
<feature type="region of interest" description="Disordered" evidence="1">
    <location>
        <begin position="29"/>
        <end position="57"/>
    </location>
</feature>
<gene>
    <name evidence="4" type="ORF">NUH29_05770</name>
</gene>
<accession>A0ABT1ZEC8</accession>
<dbReference type="EMBL" id="JANTHX010000005">
    <property type="protein sequence ID" value="MCS0499057.1"/>
    <property type="molecule type" value="Genomic_DNA"/>
</dbReference>
<evidence type="ECO:0000313" key="4">
    <source>
        <dbReference type="EMBL" id="MCS0499057.1"/>
    </source>
</evidence>
<sequence length="157" mass="16122">MTRPRRALACALATVPLAALLLAGCTSPEPMPTPSTSRTATAAPTPTPTPTPELHPEGTASDNQAFFDHVNRALIDSGVALNGAAFVDNLVANGFVRADMEVTPDVTAIGVGADNIVFSVRFGDTCLLGQWGNIGYTSLTTAVLSTGRCIVGTARPA</sequence>
<organism evidence="4 5">
    <name type="scientific">Protaetiibacter mangrovi</name>
    <dbReference type="NCBI Taxonomy" id="2970926"/>
    <lineage>
        <taxon>Bacteria</taxon>
        <taxon>Bacillati</taxon>
        <taxon>Actinomycetota</taxon>
        <taxon>Actinomycetes</taxon>
        <taxon>Micrococcales</taxon>
        <taxon>Microbacteriaceae</taxon>
        <taxon>Protaetiibacter</taxon>
    </lineage>
</organism>
<comment type="caution">
    <text evidence="4">The sequence shown here is derived from an EMBL/GenBank/DDBJ whole genome shotgun (WGS) entry which is preliminary data.</text>
</comment>
<feature type="compositionally biased region" description="Low complexity" evidence="1">
    <location>
        <begin position="29"/>
        <end position="44"/>
    </location>
</feature>
<dbReference type="PROSITE" id="PS51257">
    <property type="entry name" value="PROKAR_LIPOPROTEIN"/>
    <property type="match status" value="1"/>
</dbReference>
<keyword evidence="2" id="KW-0732">Signal</keyword>